<dbReference type="Pfam" id="PF00010">
    <property type="entry name" value="HLH"/>
    <property type="match status" value="1"/>
</dbReference>
<dbReference type="PANTHER" id="PTHR46665">
    <property type="entry name" value="TRANSCRIPTION FACTOR BHLH041-RELATED-RELATED"/>
    <property type="match status" value="1"/>
</dbReference>
<dbReference type="SUPFAM" id="SSF47459">
    <property type="entry name" value="HLH, helix-loop-helix DNA-binding domain"/>
    <property type="match status" value="1"/>
</dbReference>
<dbReference type="CDD" id="cd11393">
    <property type="entry name" value="bHLH_AtbHLH_like"/>
    <property type="match status" value="1"/>
</dbReference>
<keyword evidence="3" id="KW-0238">DNA-binding</keyword>
<dbReference type="GO" id="GO:0005634">
    <property type="term" value="C:nucleus"/>
    <property type="evidence" value="ECO:0000318"/>
    <property type="project" value="GO_Central"/>
</dbReference>
<dbReference type="AlphaFoldDB" id="A0A2I4E1W9"/>
<reference evidence="7" key="1">
    <citation type="submission" date="2025-08" db="UniProtKB">
        <authorList>
            <consortium name="RefSeq"/>
        </authorList>
    </citation>
    <scope>IDENTIFICATION</scope>
    <source>
        <tissue evidence="7">Leaves</tissue>
    </source>
</reference>
<dbReference type="GeneID" id="108985516"/>
<dbReference type="InterPro" id="IPR045239">
    <property type="entry name" value="bHLH95_bHLH"/>
</dbReference>
<keyword evidence="6" id="KW-1185">Reference proteome</keyword>
<dbReference type="PROSITE" id="PS50888">
    <property type="entry name" value="BHLH"/>
    <property type="match status" value="1"/>
</dbReference>
<dbReference type="FunCoup" id="A0A2I4E1W9">
    <property type="interactions" value="152"/>
</dbReference>
<dbReference type="GO" id="GO:0000976">
    <property type="term" value="F:transcription cis-regulatory region binding"/>
    <property type="evidence" value="ECO:0000318"/>
    <property type="project" value="GO_Central"/>
</dbReference>
<evidence type="ECO:0000313" key="7">
    <source>
        <dbReference type="RefSeq" id="XP_018813391.2"/>
    </source>
</evidence>
<protein>
    <submittedName>
        <fullName evidence="7">Transcription factor bHLH92-like</fullName>
    </submittedName>
</protein>
<sequence>MMDLSFPQDFQSDIFWFEAFEAPPVSRSAFVAYTEGPRIGFGAANSGSGPNPGNVNKRMMKFLLRSWHPRIEIQEQEKERGFRHMMNERVRRERQKQSYMALHSTLPFGTKSDKKSIIQMASKEIQELNGFVKELKRRNLEVEASLAAVKGDRPGGAKIRLSVPNPASGLDSMVEVLKCLKTLGLKTRTIRSNFSAQEFSTELEIETEMGEAAEAEKAIKRTLHQHEVERKLLLHFEEGLRR</sequence>
<dbReference type="SMART" id="SM00353">
    <property type="entry name" value="HLH"/>
    <property type="match status" value="1"/>
</dbReference>
<proteinExistence type="predicted"/>
<evidence type="ECO:0000256" key="3">
    <source>
        <dbReference type="ARBA" id="ARBA00023125"/>
    </source>
</evidence>
<dbReference type="RefSeq" id="XP_018813391.2">
    <property type="nucleotide sequence ID" value="XM_018957846.2"/>
</dbReference>
<dbReference type="InterPro" id="IPR011598">
    <property type="entry name" value="bHLH_dom"/>
</dbReference>
<dbReference type="OrthoDB" id="1885111at2759"/>
<comment type="subcellular location">
    <subcellularLocation>
        <location evidence="1">Nucleus</location>
    </subcellularLocation>
</comment>
<evidence type="ECO:0000256" key="2">
    <source>
        <dbReference type="ARBA" id="ARBA00023015"/>
    </source>
</evidence>
<evidence type="ECO:0000256" key="4">
    <source>
        <dbReference type="ARBA" id="ARBA00023163"/>
    </source>
</evidence>
<dbReference type="PANTHER" id="PTHR46665:SF6">
    <property type="entry name" value="TRANSCRIPTION FACTOR BHLH92"/>
    <property type="match status" value="1"/>
</dbReference>
<dbReference type="InterPro" id="IPR044658">
    <property type="entry name" value="bHLH92/bHLH041-like"/>
</dbReference>
<dbReference type="Gramene" id="Jr07_24010_p1">
    <property type="protein sequence ID" value="cds.Jr07_24010_p1"/>
    <property type="gene ID" value="Jr07_24010"/>
</dbReference>
<keyword evidence="5" id="KW-0539">Nucleus</keyword>
<dbReference type="KEGG" id="jre:108985516"/>
<dbReference type="GO" id="GO:0046983">
    <property type="term" value="F:protein dimerization activity"/>
    <property type="evidence" value="ECO:0007669"/>
    <property type="project" value="InterPro"/>
</dbReference>
<evidence type="ECO:0000256" key="5">
    <source>
        <dbReference type="ARBA" id="ARBA00023242"/>
    </source>
</evidence>
<evidence type="ECO:0000313" key="6">
    <source>
        <dbReference type="Proteomes" id="UP000235220"/>
    </source>
</evidence>
<dbReference type="STRING" id="51240.A0A2I4E1W9"/>
<keyword evidence="4" id="KW-0804">Transcription</keyword>
<organism evidence="6 7">
    <name type="scientific">Juglans regia</name>
    <name type="common">English walnut</name>
    <dbReference type="NCBI Taxonomy" id="51240"/>
    <lineage>
        <taxon>Eukaryota</taxon>
        <taxon>Viridiplantae</taxon>
        <taxon>Streptophyta</taxon>
        <taxon>Embryophyta</taxon>
        <taxon>Tracheophyta</taxon>
        <taxon>Spermatophyta</taxon>
        <taxon>Magnoliopsida</taxon>
        <taxon>eudicotyledons</taxon>
        <taxon>Gunneridae</taxon>
        <taxon>Pentapetalae</taxon>
        <taxon>rosids</taxon>
        <taxon>fabids</taxon>
        <taxon>Fagales</taxon>
        <taxon>Juglandaceae</taxon>
        <taxon>Juglans</taxon>
    </lineage>
</organism>
<dbReference type="Gene3D" id="4.10.280.10">
    <property type="entry name" value="Helix-loop-helix DNA-binding domain"/>
    <property type="match status" value="1"/>
</dbReference>
<name>A0A2I4E1W9_JUGRE</name>
<keyword evidence="2" id="KW-0805">Transcription regulation</keyword>
<gene>
    <name evidence="7" type="primary">LOC108985516</name>
</gene>
<dbReference type="InterPro" id="IPR036638">
    <property type="entry name" value="HLH_DNA-bd_sf"/>
</dbReference>
<accession>A0A2I4E1W9</accession>
<dbReference type="Proteomes" id="UP000235220">
    <property type="component" value="Chromosome 7"/>
</dbReference>
<evidence type="ECO:0000256" key="1">
    <source>
        <dbReference type="ARBA" id="ARBA00004123"/>
    </source>
</evidence>